<organism evidence="3">
    <name type="scientific">Gymnodinialimonas phycosphaerae</name>
    <dbReference type="NCBI Taxonomy" id="2841589"/>
    <lineage>
        <taxon>Bacteria</taxon>
        <taxon>Pseudomonadati</taxon>
        <taxon>Pseudomonadota</taxon>
        <taxon>Alphaproteobacteria</taxon>
        <taxon>Rhodobacterales</taxon>
        <taxon>Paracoccaceae</taxon>
        <taxon>Gymnodinialimonas</taxon>
    </lineage>
</organism>
<dbReference type="EMBL" id="JAIMBW010000001">
    <property type="protein sequence ID" value="MBY4892606.1"/>
    <property type="molecule type" value="Genomic_DNA"/>
</dbReference>
<evidence type="ECO:0000256" key="1">
    <source>
        <dbReference type="SAM" id="Phobius"/>
    </source>
</evidence>
<dbReference type="Pfam" id="PF10658">
    <property type="entry name" value="DUF2484"/>
    <property type="match status" value="1"/>
</dbReference>
<evidence type="ECO:0000313" key="3">
    <source>
        <dbReference type="EMBL" id="QXL89342.1"/>
    </source>
</evidence>
<keyword evidence="1" id="KW-0812">Transmembrane</keyword>
<evidence type="ECO:0000313" key="4">
    <source>
        <dbReference type="Proteomes" id="UP000693972"/>
    </source>
</evidence>
<name>A0A975TY65_9RHOB</name>
<feature type="transmembrane region" description="Helical" evidence="1">
    <location>
        <begin position="48"/>
        <end position="68"/>
    </location>
</feature>
<dbReference type="InterPro" id="IPR018919">
    <property type="entry name" value="DUF2484"/>
</dbReference>
<accession>A0A975TY65</accession>
<dbReference type="RefSeq" id="WP_257892385.1">
    <property type="nucleotide sequence ID" value="NZ_JAIMBW010000001.1"/>
</dbReference>
<keyword evidence="1" id="KW-0472">Membrane</keyword>
<dbReference type="EMBL" id="CP078073">
    <property type="protein sequence ID" value="QXL89342.1"/>
    <property type="molecule type" value="Genomic_DNA"/>
</dbReference>
<sequence>MPVSLILACVWALTACLAALAPQRFHWPAAWALIATGIPLLGGVTYQMGPFCGLVFLAGGASVLRWPLLRASQYLRRAVGGPQDEDTRQ</sequence>
<dbReference type="AlphaFoldDB" id="A0A975TY65"/>
<evidence type="ECO:0000313" key="2">
    <source>
        <dbReference type="EMBL" id="MBY4892606.1"/>
    </source>
</evidence>
<keyword evidence="4" id="KW-1185">Reference proteome</keyword>
<dbReference type="Proteomes" id="UP000693972">
    <property type="component" value="Unassembled WGS sequence"/>
</dbReference>
<gene>
    <name evidence="2" type="ORF">KUL25_07490</name>
    <name evidence="3" type="ORF">KUL25_07495</name>
</gene>
<reference evidence="3 4" key="1">
    <citation type="submission" date="2021-07" db="EMBL/GenBank/DDBJ databases">
        <title>Karlodiniumbacter phycospheric gen. nov., sp. nov., a phycosphere bacterium isolated from karlodinium veneficum.</title>
        <authorList>
            <person name="Peng Y."/>
            <person name="Jiang L."/>
            <person name="Lee J."/>
        </authorList>
    </citation>
    <scope>NUCLEOTIDE SEQUENCE</scope>
    <source>
        <strain evidence="3 4">N5</strain>
    </source>
</reference>
<protein>
    <submittedName>
        <fullName evidence="3">DUF2484 family protein</fullName>
    </submittedName>
</protein>
<keyword evidence="1" id="KW-1133">Transmembrane helix</keyword>
<proteinExistence type="predicted"/>